<feature type="compositionally biased region" description="Low complexity" evidence="2">
    <location>
        <begin position="39"/>
        <end position="49"/>
    </location>
</feature>
<protein>
    <submittedName>
        <fullName evidence="4">Serine hydrolase-domain-containing protein</fullName>
    </submittedName>
</protein>
<feature type="region of interest" description="Disordered" evidence="2">
    <location>
        <begin position="117"/>
        <end position="140"/>
    </location>
</feature>
<dbReference type="InterPro" id="IPR050593">
    <property type="entry name" value="LovG"/>
</dbReference>
<dbReference type="EMBL" id="JAULSW010000008">
    <property type="protein sequence ID" value="KAK3372235.1"/>
    <property type="molecule type" value="Genomic_DNA"/>
</dbReference>
<accession>A0AAE0K9Q8</accession>
<dbReference type="GO" id="GO:0005737">
    <property type="term" value="C:cytoplasm"/>
    <property type="evidence" value="ECO:0007669"/>
    <property type="project" value="TreeGrafter"/>
</dbReference>
<comment type="caution">
    <text evidence="4">The sequence shown here is derived from an EMBL/GenBank/DDBJ whole genome shotgun (WGS) entry which is preliminary data.</text>
</comment>
<sequence>MLLALRIIRGRLLLSSQRTSLSPLSKFRSFTAGTMGDNATSQQQQPSAAADHKPPHPAQRQKAAPRPKKEVRILMLHGYTQSGPLFRAKVRALEKMLAKALAPLNLVPALLYPTAPERLSPRDIPGYQPSEGADESEETDSWAWFRKDEASGNYRLVDRGMVRIAESMAEAIPPPQPQAVAEGGNSGEQKVESTEETGVIDGVVGFSQGGCMAAMLASAMEPDRTVSSPEDEEWVKAVRDANKGQPLKFAVSYSGFWAVPERLGWLYEPKIKTPTLHILGSLDTVVEESRSQGLVERCEEPLVVTHPGGHYVPVNKEWVMPLVGFVRKCLEEEK</sequence>
<feature type="region of interest" description="Disordered" evidence="2">
    <location>
        <begin position="32"/>
        <end position="67"/>
    </location>
</feature>
<dbReference type="GO" id="GO:0005634">
    <property type="term" value="C:nucleus"/>
    <property type="evidence" value="ECO:0007669"/>
    <property type="project" value="TreeGrafter"/>
</dbReference>
<evidence type="ECO:0000256" key="1">
    <source>
        <dbReference type="ARBA" id="ARBA00022801"/>
    </source>
</evidence>
<gene>
    <name evidence="4" type="ORF">B0H63DRAFT_484136</name>
</gene>
<keyword evidence="5" id="KW-1185">Reference proteome</keyword>
<evidence type="ECO:0000313" key="4">
    <source>
        <dbReference type="EMBL" id="KAK3372235.1"/>
    </source>
</evidence>
<evidence type="ECO:0000256" key="2">
    <source>
        <dbReference type="SAM" id="MobiDB-lite"/>
    </source>
</evidence>
<name>A0AAE0K9Q8_9PEZI</name>
<dbReference type="Pfam" id="PF03959">
    <property type="entry name" value="FSH1"/>
    <property type="match status" value="1"/>
</dbReference>
<dbReference type="GO" id="GO:0016787">
    <property type="term" value="F:hydrolase activity"/>
    <property type="evidence" value="ECO:0007669"/>
    <property type="project" value="UniProtKB-KW"/>
</dbReference>
<evidence type="ECO:0000259" key="3">
    <source>
        <dbReference type="Pfam" id="PF03959"/>
    </source>
</evidence>
<reference evidence="4" key="1">
    <citation type="journal article" date="2023" name="Mol. Phylogenet. Evol.">
        <title>Genome-scale phylogeny and comparative genomics of the fungal order Sordariales.</title>
        <authorList>
            <person name="Hensen N."/>
            <person name="Bonometti L."/>
            <person name="Westerberg I."/>
            <person name="Brannstrom I.O."/>
            <person name="Guillou S."/>
            <person name="Cros-Aarteil S."/>
            <person name="Calhoun S."/>
            <person name="Haridas S."/>
            <person name="Kuo A."/>
            <person name="Mondo S."/>
            <person name="Pangilinan J."/>
            <person name="Riley R."/>
            <person name="LaButti K."/>
            <person name="Andreopoulos B."/>
            <person name="Lipzen A."/>
            <person name="Chen C."/>
            <person name="Yan M."/>
            <person name="Daum C."/>
            <person name="Ng V."/>
            <person name="Clum A."/>
            <person name="Steindorff A."/>
            <person name="Ohm R.A."/>
            <person name="Martin F."/>
            <person name="Silar P."/>
            <person name="Natvig D.O."/>
            <person name="Lalanne C."/>
            <person name="Gautier V."/>
            <person name="Ament-Velasquez S.L."/>
            <person name="Kruys A."/>
            <person name="Hutchinson M.I."/>
            <person name="Powell A.J."/>
            <person name="Barry K."/>
            <person name="Miller A.N."/>
            <person name="Grigoriev I.V."/>
            <person name="Debuchy R."/>
            <person name="Gladieux P."/>
            <person name="Hiltunen Thoren M."/>
            <person name="Johannesson H."/>
        </authorList>
    </citation>
    <scope>NUCLEOTIDE SEQUENCE</scope>
    <source>
        <strain evidence="4">CBS 232.78</strain>
    </source>
</reference>
<organism evidence="4 5">
    <name type="scientific">Podospora didyma</name>
    <dbReference type="NCBI Taxonomy" id="330526"/>
    <lineage>
        <taxon>Eukaryota</taxon>
        <taxon>Fungi</taxon>
        <taxon>Dikarya</taxon>
        <taxon>Ascomycota</taxon>
        <taxon>Pezizomycotina</taxon>
        <taxon>Sordariomycetes</taxon>
        <taxon>Sordariomycetidae</taxon>
        <taxon>Sordariales</taxon>
        <taxon>Podosporaceae</taxon>
        <taxon>Podospora</taxon>
    </lineage>
</organism>
<dbReference type="PANTHER" id="PTHR48070:SF6">
    <property type="entry name" value="ESTERASE OVCA2"/>
    <property type="match status" value="1"/>
</dbReference>
<dbReference type="AlphaFoldDB" id="A0AAE0K9Q8"/>
<dbReference type="GO" id="GO:0019748">
    <property type="term" value="P:secondary metabolic process"/>
    <property type="evidence" value="ECO:0007669"/>
    <property type="project" value="TreeGrafter"/>
</dbReference>
<proteinExistence type="predicted"/>
<keyword evidence="1 4" id="KW-0378">Hydrolase</keyword>
<dbReference type="Proteomes" id="UP001285441">
    <property type="component" value="Unassembled WGS sequence"/>
</dbReference>
<reference evidence="4" key="2">
    <citation type="submission" date="2023-06" db="EMBL/GenBank/DDBJ databases">
        <authorList>
            <consortium name="Lawrence Berkeley National Laboratory"/>
            <person name="Haridas S."/>
            <person name="Hensen N."/>
            <person name="Bonometti L."/>
            <person name="Westerberg I."/>
            <person name="Brannstrom I.O."/>
            <person name="Guillou S."/>
            <person name="Cros-Aarteil S."/>
            <person name="Calhoun S."/>
            <person name="Kuo A."/>
            <person name="Mondo S."/>
            <person name="Pangilinan J."/>
            <person name="Riley R."/>
            <person name="LaButti K."/>
            <person name="Andreopoulos B."/>
            <person name="Lipzen A."/>
            <person name="Chen C."/>
            <person name="Yanf M."/>
            <person name="Daum C."/>
            <person name="Ng V."/>
            <person name="Clum A."/>
            <person name="Steindorff A."/>
            <person name="Ohm R."/>
            <person name="Martin F."/>
            <person name="Silar P."/>
            <person name="Natvig D."/>
            <person name="Lalanne C."/>
            <person name="Gautier V."/>
            <person name="Ament-velasquez S.L."/>
            <person name="Kruys A."/>
            <person name="Hutchinson M.I."/>
            <person name="Powell A.J."/>
            <person name="Barry K."/>
            <person name="Miller A.N."/>
            <person name="Grigoriev I.V."/>
            <person name="Debuchy R."/>
            <person name="Gladieux P."/>
            <person name="Thoren M.H."/>
            <person name="Johannesson H."/>
        </authorList>
    </citation>
    <scope>NUCLEOTIDE SEQUENCE</scope>
    <source>
        <strain evidence="4">CBS 232.78</strain>
    </source>
</reference>
<dbReference type="InterPro" id="IPR029058">
    <property type="entry name" value="AB_hydrolase_fold"/>
</dbReference>
<feature type="domain" description="Serine hydrolase" evidence="3">
    <location>
        <begin position="69"/>
        <end position="320"/>
    </location>
</feature>
<evidence type="ECO:0000313" key="5">
    <source>
        <dbReference type="Proteomes" id="UP001285441"/>
    </source>
</evidence>
<dbReference type="SUPFAM" id="SSF53474">
    <property type="entry name" value="alpha/beta-Hydrolases"/>
    <property type="match status" value="1"/>
</dbReference>
<dbReference type="InterPro" id="IPR005645">
    <property type="entry name" value="FSH-like_dom"/>
</dbReference>
<dbReference type="Gene3D" id="3.40.50.1820">
    <property type="entry name" value="alpha/beta hydrolase"/>
    <property type="match status" value="1"/>
</dbReference>
<dbReference type="PANTHER" id="PTHR48070">
    <property type="entry name" value="ESTERASE OVCA2"/>
    <property type="match status" value="1"/>
</dbReference>